<comment type="similarity">
    <text evidence="2 14">Belongs to the cytochrome c oxidase subunit 2 family.</text>
</comment>
<feature type="domain" description="Cytochrome oxidase subunit II copper A binding" evidence="17">
    <location>
        <begin position="195"/>
        <end position="258"/>
    </location>
</feature>
<dbReference type="EC" id="7.1.1.9" evidence="15"/>
<evidence type="ECO:0000256" key="7">
    <source>
        <dbReference type="ARBA" id="ARBA00022967"/>
    </source>
</evidence>
<evidence type="ECO:0000256" key="4">
    <source>
        <dbReference type="ARBA" id="ARBA00022660"/>
    </source>
</evidence>
<comment type="catalytic activity">
    <reaction evidence="13 15">
        <text>4 Fe(II)-[cytochrome c] + O2 + 8 H(+)(in) = 4 Fe(III)-[cytochrome c] + 2 H2O + 4 H(+)(out)</text>
        <dbReference type="Rhea" id="RHEA:11436"/>
        <dbReference type="Rhea" id="RHEA-COMP:10350"/>
        <dbReference type="Rhea" id="RHEA-COMP:14399"/>
        <dbReference type="ChEBI" id="CHEBI:15377"/>
        <dbReference type="ChEBI" id="CHEBI:15378"/>
        <dbReference type="ChEBI" id="CHEBI:15379"/>
        <dbReference type="ChEBI" id="CHEBI:29033"/>
        <dbReference type="ChEBI" id="CHEBI:29034"/>
        <dbReference type="EC" id="7.1.1.9"/>
    </reaction>
</comment>
<evidence type="ECO:0000256" key="2">
    <source>
        <dbReference type="ARBA" id="ARBA00007866"/>
    </source>
</evidence>
<dbReference type="PANTHER" id="PTHR22888:SF9">
    <property type="entry name" value="CYTOCHROME C OXIDASE SUBUNIT 2"/>
    <property type="match status" value="1"/>
</dbReference>
<evidence type="ECO:0000256" key="15">
    <source>
        <dbReference type="RuleBase" id="RU004024"/>
    </source>
</evidence>
<evidence type="ECO:0000256" key="8">
    <source>
        <dbReference type="ARBA" id="ARBA00022982"/>
    </source>
</evidence>
<evidence type="ECO:0000256" key="10">
    <source>
        <dbReference type="ARBA" id="ARBA00023008"/>
    </source>
</evidence>
<keyword evidence="4 14" id="KW-0679">Respiratory chain</keyword>
<keyword evidence="9 16" id="KW-1133">Transmembrane helix</keyword>
<dbReference type="PROSITE" id="PS00078">
    <property type="entry name" value="COX2"/>
    <property type="match status" value="1"/>
</dbReference>
<feature type="domain" description="Cytochrome oxidase subunit II transmembrane region profile" evidence="18">
    <location>
        <begin position="22"/>
        <end position="111"/>
    </location>
</feature>
<evidence type="ECO:0000256" key="16">
    <source>
        <dbReference type="SAM" id="Phobius"/>
    </source>
</evidence>
<dbReference type="Pfam" id="PF02790">
    <property type="entry name" value="COX2_TM"/>
    <property type="match status" value="1"/>
</dbReference>
<dbReference type="GO" id="GO:0005507">
    <property type="term" value="F:copper ion binding"/>
    <property type="evidence" value="ECO:0007669"/>
    <property type="project" value="InterPro"/>
</dbReference>
<dbReference type="Gene3D" id="1.10.287.90">
    <property type="match status" value="1"/>
</dbReference>
<dbReference type="SUPFAM" id="SSF81464">
    <property type="entry name" value="Cytochrome c oxidase subunit II-like, transmembrane region"/>
    <property type="match status" value="1"/>
</dbReference>
<evidence type="ECO:0000313" key="19">
    <source>
        <dbReference type="EMBL" id="UXE62340.1"/>
    </source>
</evidence>
<dbReference type="InterPro" id="IPR036257">
    <property type="entry name" value="Cyt_c_oxidase_su2_TM_sf"/>
</dbReference>
<keyword evidence="10 15" id="KW-0186">Copper</keyword>
<keyword evidence="7" id="KW-1278">Translocase</keyword>
<dbReference type="FunFam" id="1.10.287.90:FF:000013">
    <property type="entry name" value="Cytochrome c oxidase subunit 2"/>
    <property type="match status" value="1"/>
</dbReference>
<evidence type="ECO:0000256" key="1">
    <source>
        <dbReference type="ARBA" id="ARBA00004141"/>
    </source>
</evidence>
<dbReference type="InterPro" id="IPR008972">
    <property type="entry name" value="Cupredoxin"/>
</dbReference>
<dbReference type="InterPro" id="IPR011759">
    <property type="entry name" value="Cyt_c_oxidase_su2_TM_dom"/>
</dbReference>
<dbReference type="GO" id="GO:0004129">
    <property type="term" value="F:cytochrome-c oxidase activity"/>
    <property type="evidence" value="ECO:0007669"/>
    <property type="project" value="UniProtKB-EC"/>
</dbReference>
<evidence type="ECO:0000256" key="9">
    <source>
        <dbReference type="ARBA" id="ARBA00022989"/>
    </source>
</evidence>
<dbReference type="CDD" id="cd13919">
    <property type="entry name" value="CuRO_HCO_II_like_5"/>
    <property type="match status" value="1"/>
</dbReference>
<name>A0A977L1K3_9CYAN</name>
<accession>A0A977L1K3</accession>
<dbReference type="InterPro" id="IPR001505">
    <property type="entry name" value="Copper_CuA"/>
</dbReference>
<dbReference type="Pfam" id="PF00116">
    <property type="entry name" value="COX2"/>
    <property type="match status" value="1"/>
</dbReference>
<comment type="subcellular location">
    <subcellularLocation>
        <location evidence="14">Cell membrane</location>
        <topology evidence="14">Multi-pass membrane protein</topology>
    </subcellularLocation>
    <subcellularLocation>
        <location evidence="1">Membrane</location>
        <topology evidence="1">Multi-pass membrane protein</topology>
    </subcellularLocation>
</comment>
<keyword evidence="11 16" id="KW-0472">Membrane</keyword>
<dbReference type="InterPro" id="IPR002429">
    <property type="entry name" value="CcO_II-like_C"/>
</dbReference>
<dbReference type="InterPro" id="IPR045187">
    <property type="entry name" value="CcO_II"/>
</dbReference>
<protein>
    <recommendedName>
        <fullName evidence="15">Cytochrome c oxidase subunit 2</fullName>
        <ecNumber evidence="15">7.1.1.9</ecNumber>
    </recommendedName>
</protein>
<dbReference type="Gene3D" id="2.60.40.420">
    <property type="entry name" value="Cupredoxins - blue copper proteins"/>
    <property type="match status" value="1"/>
</dbReference>
<sequence>MKIPSNVITLLIGIVITLISLWYGQNHGLMPVAASTDAQSIDGIFNFMMTIATGLFLLVEGVLIYCVIRFRRRKGDQTDGPPVEGNVPLEILWTAIPTIVVFILAVYSFEVYNSLGGLDPVISADNAPDKMAMNHSGHSHNHMLAMAPQSRVALGIGDSVDENGVKPLVVDVKGIQYAWIFTYPETGIISGELHAPVDRPVQLNISAGDVIHAVWIPQLRLKQDAIPGRDSTLVFKSNLIGEYPIICAELCGSYHGGMKSMFYSQSQEDFDAWVQANAPEVSPASEPVALNVQDLSNGEYLAPYAQEMGIDQSHLAQLKPSHHSMI</sequence>
<dbReference type="GO" id="GO:0005886">
    <property type="term" value="C:plasma membrane"/>
    <property type="evidence" value="ECO:0007669"/>
    <property type="project" value="UniProtKB-SubCell"/>
</dbReference>
<dbReference type="Proteomes" id="UP001065613">
    <property type="component" value="Chromosome"/>
</dbReference>
<dbReference type="GO" id="GO:0042773">
    <property type="term" value="P:ATP synthesis coupled electron transport"/>
    <property type="evidence" value="ECO:0007669"/>
    <property type="project" value="TreeGrafter"/>
</dbReference>
<dbReference type="PRINTS" id="PR01166">
    <property type="entry name" value="CYCOXIDASEII"/>
</dbReference>
<keyword evidence="3 14" id="KW-0813">Transport</keyword>
<dbReference type="EMBL" id="CP073041">
    <property type="protein sequence ID" value="UXE62340.1"/>
    <property type="molecule type" value="Genomic_DNA"/>
</dbReference>
<keyword evidence="5 14" id="KW-0812">Transmembrane</keyword>
<dbReference type="AlphaFoldDB" id="A0A977L1K3"/>
<proteinExistence type="inferred from homology"/>
<feature type="transmembrane region" description="Helical" evidence="16">
    <location>
        <begin position="44"/>
        <end position="68"/>
    </location>
</feature>
<dbReference type="PANTHER" id="PTHR22888">
    <property type="entry name" value="CYTOCHROME C OXIDASE, SUBUNIT II"/>
    <property type="match status" value="1"/>
</dbReference>
<comment type="cofactor">
    <cofactor evidence="15">
        <name>Cu cation</name>
        <dbReference type="ChEBI" id="CHEBI:23378"/>
    </cofactor>
    <text evidence="15">Binds a copper A center.</text>
</comment>
<evidence type="ECO:0000256" key="13">
    <source>
        <dbReference type="ARBA" id="ARBA00047816"/>
    </source>
</evidence>
<keyword evidence="6 15" id="KW-0479">Metal-binding</keyword>
<feature type="transmembrane region" description="Helical" evidence="16">
    <location>
        <begin position="7"/>
        <end position="24"/>
    </location>
</feature>
<keyword evidence="8 14" id="KW-0249">Electron transport</keyword>
<evidence type="ECO:0000259" key="17">
    <source>
        <dbReference type="Pfam" id="PF00116"/>
    </source>
</evidence>
<evidence type="ECO:0000256" key="11">
    <source>
        <dbReference type="ARBA" id="ARBA00023136"/>
    </source>
</evidence>
<gene>
    <name evidence="19" type="ORF">KA717_05925</name>
</gene>
<organism evidence="19">
    <name type="scientific">Woronichinia naegeliana WA131</name>
    <dbReference type="NCBI Taxonomy" id="2824559"/>
    <lineage>
        <taxon>Bacteria</taxon>
        <taxon>Bacillati</taxon>
        <taxon>Cyanobacteriota</taxon>
        <taxon>Cyanophyceae</taxon>
        <taxon>Synechococcales</taxon>
        <taxon>Coelosphaeriaceae</taxon>
        <taxon>Woronichinia</taxon>
    </lineage>
</organism>
<reference evidence="19" key="1">
    <citation type="submission" date="2021-04" db="EMBL/GenBank/DDBJ databases">
        <title>Genome sequence of Woronichinia naegeliana from Washington state freshwater lake bloom.</title>
        <authorList>
            <person name="Dreher T.W."/>
        </authorList>
    </citation>
    <scope>NUCLEOTIDE SEQUENCE</scope>
    <source>
        <strain evidence="19">WA131</strain>
    </source>
</reference>
<evidence type="ECO:0000256" key="14">
    <source>
        <dbReference type="RuleBase" id="RU000456"/>
    </source>
</evidence>
<evidence type="ECO:0000256" key="12">
    <source>
        <dbReference type="ARBA" id="ARBA00024688"/>
    </source>
</evidence>
<feature type="transmembrane region" description="Helical" evidence="16">
    <location>
        <begin position="89"/>
        <end position="109"/>
    </location>
</feature>
<evidence type="ECO:0000256" key="6">
    <source>
        <dbReference type="ARBA" id="ARBA00022723"/>
    </source>
</evidence>
<evidence type="ECO:0000256" key="5">
    <source>
        <dbReference type="ARBA" id="ARBA00022692"/>
    </source>
</evidence>
<evidence type="ECO:0000256" key="3">
    <source>
        <dbReference type="ARBA" id="ARBA00022448"/>
    </source>
</evidence>
<comment type="function">
    <text evidence="12 15">Subunits I and II form the functional core of the enzyme complex. Electrons originating in cytochrome c are transferred via heme a and Cu(A) to the binuclear center formed by heme a3 and Cu(B).</text>
</comment>
<dbReference type="SUPFAM" id="SSF49503">
    <property type="entry name" value="Cupredoxins"/>
    <property type="match status" value="1"/>
</dbReference>
<evidence type="ECO:0000259" key="18">
    <source>
        <dbReference type="Pfam" id="PF02790"/>
    </source>
</evidence>
<dbReference type="KEGG" id="wna:KA717_05925"/>